<evidence type="ECO:0000259" key="3">
    <source>
        <dbReference type="Pfam" id="PF18962"/>
    </source>
</evidence>
<dbReference type="OrthoDB" id="972884at2"/>
<dbReference type="Pfam" id="PF07705">
    <property type="entry name" value="CARDB"/>
    <property type="match status" value="7"/>
</dbReference>
<feature type="domain" description="Secretion system C-terminal sorting" evidence="3">
    <location>
        <begin position="1025"/>
        <end position="1094"/>
    </location>
</feature>
<feature type="domain" description="CARDB" evidence="2">
    <location>
        <begin position="763"/>
        <end position="873"/>
    </location>
</feature>
<evidence type="ECO:0000256" key="1">
    <source>
        <dbReference type="SAM" id="SignalP"/>
    </source>
</evidence>
<accession>A0A098LE28</accession>
<feature type="chain" id="PRO_5001944988" evidence="1">
    <location>
        <begin position="28"/>
        <end position="1100"/>
    </location>
</feature>
<keyword evidence="1" id="KW-0732">Signal</keyword>
<evidence type="ECO:0000313" key="5">
    <source>
        <dbReference type="Proteomes" id="UP000030185"/>
    </source>
</evidence>
<keyword evidence="5" id="KW-1185">Reference proteome</keyword>
<comment type="caution">
    <text evidence="4">The sequence shown here is derived from an EMBL/GenBank/DDBJ whole genome shotgun (WGS) entry which is preliminary data.</text>
</comment>
<feature type="signal peptide" evidence="1">
    <location>
        <begin position="1"/>
        <end position="27"/>
    </location>
</feature>
<gene>
    <name evidence="4" type="ORF">MYP_1601</name>
</gene>
<dbReference type="RefSeq" id="WP_045460828.1">
    <property type="nucleotide sequence ID" value="NZ_BBLT01000002.1"/>
</dbReference>
<proteinExistence type="predicted"/>
<name>A0A098LE28_9BACT</name>
<feature type="domain" description="CARDB" evidence="2">
    <location>
        <begin position="424"/>
        <end position="512"/>
    </location>
</feature>
<evidence type="ECO:0000313" key="4">
    <source>
        <dbReference type="EMBL" id="GAL84373.1"/>
    </source>
</evidence>
<dbReference type="NCBIfam" id="TIGR04183">
    <property type="entry name" value="Por_Secre_tail"/>
    <property type="match status" value="1"/>
</dbReference>
<dbReference type="InterPro" id="IPR013783">
    <property type="entry name" value="Ig-like_fold"/>
</dbReference>
<dbReference type="AlphaFoldDB" id="A0A098LE28"/>
<feature type="domain" description="CARDB" evidence="2">
    <location>
        <begin position="883"/>
        <end position="992"/>
    </location>
</feature>
<dbReference type="Proteomes" id="UP000030185">
    <property type="component" value="Unassembled WGS sequence"/>
</dbReference>
<dbReference type="Pfam" id="PF18962">
    <property type="entry name" value="Por_Secre_tail"/>
    <property type="match status" value="1"/>
</dbReference>
<dbReference type="InterPro" id="IPR011635">
    <property type="entry name" value="CARDB"/>
</dbReference>
<dbReference type="InterPro" id="IPR026444">
    <property type="entry name" value="Secre_tail"/>
</dbReference>
<feature type="domain" description="CARDB" evidence="2">
    <location>
        <begin position="38"/>
        <end position="151"/>
    </location>
</feature>
<dbReference type="STRING" id="153721.MYP_1601"/>
<sequence length="1100" mass="121589">MKKNKILILKFLLLVLFQGGNSLQSEAQAVDTIDFPQADLTRVSQQVYPENTNPGSYITVFSKVYNAGFGIAPSNRTDYYLTADTSWTLPDKAKAYFVGSSYLSPLPSQTSILDSTGLYIPKDITAGAYFLVSYTDAGNEVYETNEFNNKYIFPINIGTSGFSIDLYPTFLSVDDSLIVSNQVIASLGESNLGIDFSGSYEVGFYLSKDSTLDNFDPLLLSKKSDGLAGNTSSYSDVKIALPPLSKGWYYLIAALDVYNSVSETQEYNNTIARRFYISGNGFADLILDSARIENPNRLNPGDSITLSFIERNIGTGSAGEHYTNFYLSTSTYIDSSAIALSKAYVAGLNPQDGIYKSEYAVIPADLASGFYYLIAQADSYNSVSESNEHNNTFTLPITIGTTDADLTTVLFDSTITVLRGDYFYANGYLSNIGSVFTSSSYMGFYLSKDSHLDSSDIFVQSKYFDYLYPNDLRYFYLSIPTYNFEPGTYYLIAKADYLNYVAESNEDNNIASVPVNIVLPSVDLSITSLFTKDTILSAGNSFYVSYSINNTGTYYASSSYTNFYLSKDSIVDEYDYLVGQSYVSYVSPGSINYYSVNSYIPSTVADGDYFLIAKADDYKNVSESNEFNNDAFIKVKVKVPSYDIAISNLTKSSEMVTVGSGIYLSYKESNLGDITFPYHYTGFVLSTDTIYNDSDINLGTYYGYDLYPGNVNYYNQYIYIPTTVPAGNYYLIVKTDSNNNTKETDENNNIAYTRIRIITPNVDLSVNTQRVNPSKAVAGNTVNVSGYLYNHGTEDSYSTNLDFYISKYENNITDSALYLGSYYSSSVYSEASVPFNQSLYLPEYLAAGDYYIVFVADGGKNQPEMNENNNIVSKKISIEAATRDLFVKSASVSSKVTVEQTVYFKATISNSGNSDVSYFNLGYYLSSDEALSPDDIFIGTLGVPGMLSKSSVPVSGEFRVPYYINQGSYKLLFVADHYKQIIETNETNNSLAKALQVINPYGDQNNEDTISEPVSSAPAIAISVVPNPVGDFINVTVQTTEASTIATFELYDNFGNKFKGGNQKITNGKFSIPASDIKTGVYLLKVVYESKVETIRIIKE</sequence>
<feature type="domain" description="CARDB" evidence="2">
    <location>
        <begin position="283"/>
        <end position="394"/>
    </location>
</feature>
<reference evidence="4 5" key="1">
    <citation type="submission" date="2014-09" db="EMBL/GenBank/DDBJ databases">
        <title>Sporocytophaga myxococcoides PG-01 genome sequencing.</title>
        <authorList>
            <person name="Liu L."/>
            <person name="Gao P.J."/>
            <person name="Chen G.J."/>
            <person name="Wang L.S."/>
        </authorList>
    </citation>
    <scope>NUCLEOTIDE SEQUENCE [LARGE SCALE GENOMIC DNA]</scope>
    <source>
        <strain evidence="4 5">PG-01</strain>
    </source>
</reference>
<feature type="domain" description="CARDB" evidence="2">
    <location>
        <begin position="523"/>
        <end position="630"/>
    </location>
</feature>
<evidence type="ECO:0000259" key="2">
    <source>
        <dbReference type="Pfam" id="PF07705"/>
    </source>
</evidence>
<dbReference type="eggNOG" id="COG1572">
    <property type="taxonomic scope" value="Bacteria"/>
</dbReference>
<organism evidence="4 5">
    <name type="scientific">Sporocytophaga myxococcoides</name>
    <dbReference type="NCBI Taxonomy" id="153721"/>
    <lineage>
        <taxon>Bacteria</taxon>
        <taxon>Pseudomonadati</taxon>
        <taxon>Bacteroidota</taxon>
        <taxon>Cytophagia</taxon>
        <taxon>Cytophagales</taxon>
        <taxon>Cytophagaceae</taxon>
        <taxon>Sporocytophaga</taxon>
    </lineage>
</organism>
<feature type="domain" description="CARDB" evidence="2">
    <location>
        <begin position="190"/>
        <end position="272"/>
    </location>
</feature>
<dbReference type="EMBL" id="BBLT01000002">
    <property type="protein sequence ID" value="GAL84373.1"/>
    <property type="molecule type" value="Genomic_DNA"/>
</dbReference>
<dbReference type="Gene3D" id="2.60.40.10">
    <property type="entry name" value="Immunoglobulins"/>
    <property type="match status" value="8"/>
</dbReference>
<protein>
    <submittedName>
        <fullName evidence="4">Peptidase S8/S53 subtilisin kexin sedolisin</fullName>
    </submittedName>
</protein>